<accession>A0A3N2PLW3</accession>
<proteinExistence type="predicted"/>
<dbReference type="EMBL" id="ML119061">
    <property type="protein sequence ID" value="ROT35346.1"/>
    <property type="molecule type" value="Genomic_DNA"/>
</dbReference>
<reference evidence="1 2" key="1">
    <citation type="journal article" date="2018" name="Mol. Ecol.">
        <title>The obligate alkalophilic soda-lake fungus Sodiomyces alkalinus has shifted to a protein diet.</title>
        <authorList>
            <person name="Grum-Grzhimaylo A.A."/>
            <person name="Falkoski D.L."/>
            <person name="van den Heuvel J."/>
            <person name="Valero-Jimenez C.A."/>
            <person name="Min B."/>
            <person name="Choi I.G."/>
            <person name="Lipzen A."/>
            <person name="Daum C.G."/>
            <person name="Aanen D.K."/>
            <person name="Tsang A."/>
            <person name="Henrissat B."/>
            <person name="Bilanenko E.N."/>
            <person name="de Vries R.P."/>
            <person name="van Kan J.A.L."/>
            <person name="Grigoriev I.V."/>
            <person name="Debets A.J.M."/>
        </authorList>
    </citation>
    <scope>NUCLEOTIDE SEQUENCE [LARGE SCALE GENOMIC DNA]</scope>
    <source>
        <strain evidence="1 2">F11</strain>
    </source>
</reference>
<dbReference type="AlphaFoldDB" id="A0A3N2PLW3"/>
<evidence type="ECO:0000313" key="2">
    <source>
        <dbReference type="Proteomes" id="UP000272025"/>
    </source>
</evidence>
<evidence type="ECO:0000313" key="1">
    <source>
        <dbReference type="EMBL" id="ROT35346.1"/>
    </source>
</evidence>
<dbReference type="Proteomes" id="UP000272025">
    <property type="component" value="Unassembled WGS sequence"/>
</dbReference>
<name>A0A3N2PLW3_SODAK</name>
<organism evidence="1 2">
    <name type="scientific">Sodiomyces alkalinus (strain CBS 110278 / VKM F-3762 / F11)</name>
    <name type="common">Alkaliphilic filamentous fungus</name>
    <dbReference type="NCBI Taxonomy" id="1314773"/>
    <lineage>
        <taxon>Eukaryota</taxon>
        <taxon>Fungi</taxon>
        <taxon>Dikarya</taxon>
        <taxon>Ascomycota</taxon>
        <taxon>Pezizomycotina</taxon>
        <taxon>Sordariomycetes</taxon>
        <taxon>Hypocreomycetidae</taxon>
        <taxon>Glomerellales</taxon>
        <taxon>Plectosphaerellaceae</taxon>
        <taxon>Sodiomyces</taxon>
    </lineage>
</organism>
<dbReference type="GeneID" id="39583014"/>
<dbReference type="RefSeq" id="XP_028463152.1">
    <property type="nucleotide sequence ID" value="XM_028614536.1"/>
</dbReference>
<protein>
    <submittedName>
        <fullName evidence="1">Uncharacterized protein</fullName>
    </submittedName>
</protein>
<keyword evidence="2" id="KW-1185">Reference proteome</keyword>
<sequence length="139" mass="15154">MLSASAGTAFVHLLSGVRFGDLPLSIQPLRQFDVATEAPLHSCSALAKEMSSRPPSQPSRILAAEFRPGRSCPLLSGDERAMVVKDVAAPFFHFSAQEVAIHNVRPPMDLSKLRVAWSPERLSLFTAGDAGRSRRRRTS</sequence>
<gene>
    <name evidence="1" type="ORF">SODALDRAFT_363162</name>
</gene>